<evidence type="ECO:0000256" key="1">
    <source>
        <dbReference type="ARBA" id="ARBA00023054"/>
    </source>
</evidence>
<dbReference type="EMBL" id="BFAA01000145">
    <property type="protein sequence ID" value="GCB67356.1"/>
    <property type="molecule type" value="Genomic_DNA"/>
</dbReference>
<dbReference type="OMA" id="PFCFRNP"/>
<name>A0A401P2M8_SCYTO</name>
<keyword evidence="1 2" id="KW-0175">Coiled coil</keyword>
<dbReference type="InterPro" id="IPR051002">
    <property type="entry name" value="UBA_autophagy_assoc_protein"/>
</dbReference>
<evidence type="ECO:0000259" key="4">
    <source>
        <dbReference type="Pfam" id="PF17751"/>
    </source>
</evidence>
<keyword evidence="6" id="KW-1185">Reference proteome</keyword>
<dbReference type="PANTHER" id="PTHR31915:SF10">
    <property type="entry name" value="CALCIUM-BINDING AND COILED-COIL DOMAIN 2"/>
    <property type="match status" value="1"/>
</dbReference>
<feature type="compositionally biased region" description="Polar residues" evidence="3">
    <location>
        <begin position="224"/>
        <end position="236"/>
    </location>
</feature>
<feature type="region of interest" description="Disordered" evidence="3">
    <location>
        <begin position="1"/>
        <end position="23"/>
    </location>
</feature>
<feature type="region of interest" description="Disordered" evidence="3">
    <location>
        <begin position="224"/>
        <end position="250"/>
    </location>
</feature>
<dbReference type="InterPro" id="IPR041611">
    <property type="entry name" value="SKICH"/>
</dbReference>
<feature type="compositionally biased region" description="Basic and acidic residues" evidence="3">
    <location>
        <begin position="237"/>
        <end position="249"/>
    </location>
</feature>
<dbReference type="PANTHER" id="PTHR31915">
    <property type="entry name" value="SKICH DOMAIN-CONTAINING PROTEIN"/>
    <property type="match status" value="1"/>
</dbReference>
<sequence length="598" mass="69194">MTGKSLLRLDTMNENQEEPETETASLYSSTFAQVIFANVEKVYMTDVPVKCNYTLTPRITAHPKDWIGIFKDYNDFYQFCYVTQKGEIRGASTPFGFRPVNSNMSDHLDNDYNQEMLIITTQDKLEETEREKDALTTNNLKLVLENAALKEKIKEFETQAEQDKEEHSTALEMIKKDRMVLEKQMLEQKVETKAQIEKAEQLRKELAEKEAACLSVQRENQDLQAKMTSAQASVEQSKQERDKAADKGKQLQQETTALKMEISTKETELTSLSETKDQIARELKVALDNLQHIQSDLNKQKKENEKLTEELKKMSETETELQNQIAKVHLLQQALSHSEKLKASHSNTERQLQEQVENLHHRLKATEEQVQKAEQRHVQTTAELRAAEADRERSDANLHDAHQEIQHWKSKFEKMDQMFSKSEVRFKDIEHELDTKTHIIDLRTMEVADLQEEIKKLNRKIDDLRVGSNHRSGSFQLEHPNPYSLTVPKVHSGHTGLLFGNPYSECDVNKAESDEFLDVVQNPDGTENSQNTVEGILAECQKCPVCEVLFPLKLDDFDFEQHVQKHFVYDCPVCQKHFPDNKQNVYQAHVESHFLEFD</sequence>
<dbReference type="Gene3D" id="1.10.287.1490">
    <property type="match status" value="1"/>
</dbReference>
<comment type="caution">
    <text evidence="5">The sequence shown here is derived from an EMBL/GenBank/DDBJ whole genome shotgun (WGS) entry which is preliminary data.</text>
</comment>
<dbReference type="OrthoDB" id="10015001at2759"/>
<protein>
    <recommendedName>
        <fullName evidence="4">SKICH domain-containing protein</fullName>
    </recommendedName>
</protein>
<feature type="domain" description="SKICH" evidence="4">
    <location>
        <begin position="34"/>
        <end position="71"/>
    </location>
</feature>
<dbReference type="Gene3D" id="6.20.250.40">
    <property type="match status" value="1"/>
</dbReference>
<dbReference type="SUPFAM" id="SSF57997">
    <property type="entry name" value="Tropomyosin"/>
    <property type="match status" value="1"/>
</dbReference>
<evidence type="ECO:0000256" key="3">
    <source>
        <dbReference type="SAM" id="MobiDB-lite"/>
    </source>
</evidence>
<dbReference type="STRING" id="75743.A0A401P2M8"/>
<dbReference type="Gene3D" id="2.60.40.2840">
    <property type="match status" value="2"/>
</dbReference>
<evidence type="ECO:0000313" key="5">
    <source>
        <dbReference type="EMBL" id="GCB67356.1"/>
    </source>
</evidence>
<feature type="coiled-coil region" evidence="2">
    <location>
        <begin position="280"/>
        <end position="404"/>
    </location>
</feature>
<evidence type="ECO:0000313" key="6">
    <source>
        <dbReference type="Proteomes" id="UP000288216"/>
    </source>
</evidence>
<organism evidence="5 6">
    <name type="scientific">Scyliorhinus torazame</name>
    <name type="common">Cloudy catshark</name>
    <name type="synonym">Catulus torazame</name>
    <dbReference type="NCBI Taxonomy" id="75743"/>
    <lineage>
        <taxon>Eukaryota</taxon>
        <taxon>Metazoa</taxon>
        <taxon>Chordata</taxon>
        <taxon>Craniata</taxon>
        <taxon>Vertebrata</taxon>
        <taxon>Chondrichthyes</taxon>
        <taxon>Elasmobranchii</taxon>
        <taxon>Galeomorphii</taxon>
        <taxon>Galeoidea</taxon>
        <taxon>Carcharhiniformes</taxon>
        <taxon>Scyliorhinidae</taxon>
        <taxon>Scyliorhinus</taxon>
    </lineage>
</organism>
<gene>
    <name evidence="5" type="ORF">scyTo_0000714</name>
</gene>
<proteinExistence type="predicted"/>
<dbReference type="AlphaFoldDB" id="A0A401P2M8"/>
<evidence type="ECO:0000256" key="2">
    <source>
        <dbReference type="SAM" id="Coils"/>
    </source>
</evidence>
<feature type="coiled-coil region" evidence="2">
    <location>
        <begin position="440"/>
        <end position="467"/>
    </location>
</feature>
<dbReference type="Pfam" id="PF17751">
    <property type="entry name" value="SKICH"/>
    <property type="match status" value="1"/>
</dbReference>
<accession>A0A401P2M8</accession>
<reference evidence="5 6" key="1">
    <citation type="journal article" date="2018" name="Nat. Ecol. Evol.">
        <title>Shark genomes provide insights into elasmobranch evolution and the origin of vertebrates.</title>
        <authorList>
            <person name="Hara Y"/>
            <person name="Yamaguchi K"/>
            <person name="Onimaru K"/>
            <person name="Kadota M"/>
            <person name="Koyanagi M"/>
            <person name="Keeley SD"/>
            <person name="Tatsumi K"/>
            <person name="Tanaka K"/>
            <person name="Motone F"/>
            <person name="Kageyama Y"/>
            <person name="Nozu R"/>
            <person name="Adachi N"/>
            <person name="Nishimura O"/>
            <person name="Nakagawa R"/>
            <person name="Tanegashima C"/>
            <person name="Kiyatake I"/>
            <person name="Matsumoto R"/>
            <person name="Murakumo K"/>
            <person name="Nishida K"/>
            <person name="Terakita A"/>
            <person name="Kuratani S"/>
            <person name="Sato K"/>
            <person name="Hyodo S Kuraku.S."/>
        </authorList>
    </citation>
    <scope>NUCLEOTIDE SEQUENCE [LARGE SCALE GENOMIC DNA]</scope>
</reference>
<dbReference type="Proteomes" id="UP000288216">
    <property type="component" value="Unassembled WGS sequence"/>
</dbReference>